<dbReference type="Gene3D" id="1.10.3720.10">
    <property type="entry name" value="MetI-like"/>
    <property type="match status" value="1"/>
</dbReference>
<dbReference type="PANTHER" id="PTHR30151">
    <property type="entry name" value="ALKANE SULFONATE ABC TRANSPORTER-RELATED, MEMBRANE SUBUNIT"/>
    <property type="match status" value="1"/>
</dbReference>
<dbReference type="Proteomes" id="UP000425960">
    <property type="component" value="Chromosome"/>
</dbReference>
<evidence type="ECO:0000256" key="4">
    <source>
        <dbReference type="ARBA" id="ARBA00022692"/>
    </source>
</evidence>
<feature type="transmembrane region" description="Helical" evidence="7">
    <location>
        <begin position="134"/>
        <end position="153"/>
    </location>
</feature>
<reference evidence="9 10" key="1">
    <citation type="submission" date="2019-11" db="EMBL/GenBank/DDBJ databases">
        <title>Comparative genomics of hydrocarbon-degrading Desulfosarcina strains.</title>
        <authorList>
            <person name="Watanabe M."/>
            <person name="Kojima H."/>
            <person name="Fukui M."/>
        </authorList>
    </citation>
    <scope>NUCLEOTIDE SEQUENCE [LARGE SCALE GENOMIC DNA]</scope>
    <source>
        <strain evidence="9 10">28bB2T</strain>
    </source>
</reference>
<dbReference type="GO" id="GO:0005886">
    <property type="term" value="C:plasma membrane"/>
    <property type="evidence" value="ECO:0007669"/>
    <property type="project" value="UniProtKB-SubCell"/>
</dbReference>
<evidence type="ECO:0000256" key="5">
    <source>
        <dbReference type="ARBA" id="ARBA00022989"/>
    </source>
</evidence>
<accession>A0A5K7ZI92</accession>
<evidence type="ECO:0000256" key="1">
    <source>
        <dbReference type="ARBA" id="ARBA00004651"/>
    </source>
</evidence>
<dbReference type="SUPFAM" id="SSF161098">
    <property type="entry name" value="MetI-like"/>
    <property type="match status" value="1"/>
</dbReference>
<keyword evidence="3" id="KW-1003">Cell membrane</keyword>
<dbReference type="InterPro" id="IPR000515">
    <property type="entry name" value="MetI-like"/>
</dbReference>
<dbReference type="GO" id="GO:0055085">
    <property type="term" value="P:transmembrane transport"/>
    <property type="evidence" value="ECO:0007669"/>
    <property type="project" value="InterPro"/>
</dbReference>
<keyword evidence="6 7" id="KW-0472">Membrane</keyword>
<organism evidence="9 10">
    <name type="scientific">Desulfosarcina ovata subsp. sediminis</name>
    <dbReference type="NCBI Taxonomy" id="885957"/>
    <lineage>
        <taxon>Bacteria</taxon>
        <taxon>Pseudomonadati</taxon>
        <taxon>Thermodesulfobacteriota</taxon>
        <taxon>Desulfobacteria</taxon>
        <taxon>Desulfobacterales</taxon>
        <taxon>Desulfosarcinaceae</taxon>
        <taxon>Desulfosarcina</taxon>
    </lineage>
</organism>
<evidence type="ECO:0000256" key="3">
    <source>
        <dbReference type="ARBA" id="ARBA00022475"/>
    </source>
</evidence>
<sequence>MAKHRFWKRGLPWIIPLGCLALWQLVSMGRIVPAYLLPHPFDVCRAAYGYVFEQVGSQPFAGRFINDLLNSLLRVLFGFSLAVLAGIPLGLLSGRLPLINRLLSNMVSAMRAVPGISWLPLAMVWFGIGVKTTVFLVAMAAFFPIYLNSATGARQINPRYCQAGAMMGVGRWRTIVGILLPSAMPQILAGLRLGMGISWAYLVLGELTGVSDGMGAVIMDARMVGRIDIIIVGMLMIAVAGRLCDLLLYYGIRFCFRSARRMT</sequence>
<dbReference type="PROSITE" id="PS50928">
    <property type="entry name" value="ABC_TM1"/>
    <property type="match status" value="1"/>
</dbReference>
<name>A0A5K7ZI92_9BACT</name>
<dbReference type="Pfam" id="PF00528">
    <property type="entry name" value="BPD_transp_1"/>
    <property type="match status" value="1"/>
</dbReference>
<dbReference type="AlphaFoldDB" id="A0A5K7ZI92"/>
<feature type="transmembrane region" description="Helical" evidence="7">
    <location>
        <begin position="174"/>
        <end position="202"/>
    </location>
</feature>
<comment type="similarity">
    <text evidence="7">Belongs to the binding-protein-dependent transport system permease family.</text>
</comment>
<comment type="subcellular location">
    <subcellularLocation>
        <location evidence="1 7">Cell membrane</location>
        <topology evidence="1 7">Multi-pass membrane protein</topology>
    </subcellularLocation>
</comment>
<proteinExistence type="inferred from homology"/>
<keyword evidence="5 7" id="KW-1133">Transmembrane helix</keyword>
<feature type="transmembrane region" description="Helical" evidence="7">
    <location>
        <begin position="112"/>
        <end position="128"/>
    </location>
</feature>
<feature type="domain" description="ABC transmembrane type-1" evidence="8">
    <location>
        <begin position="68"/>
        <end position="248"/>
    </location>
</feature>
<dbReference type="EMBL" id="AP021876">
    <property type="protein sequence ID" value="BBO81084.1"/>
    <property type="molecule type" value="Genomic_DNA"/>
</dbReference>
<protein>
    <submittedName>
        <fullName evidence="9">Binding-protein-dependent transport system inner membrane protein</fullName>
    </submittedName>
</protein>
<dbReference type="PANTHER" id="PTHR30151:SF0">
    <property type="entry name" value="ABC TRANSPORTER PERMEASE PROTEIN MJ0413-RELATED"/>
    <property type="match status" value="1"/>
</dbReference>
<evidence type="ECO:0000256" key="7">
    <source>
        <dbReference type="RuleBase" id="RU363032"/>
    </source>
</evidence>
<dbReference type="CDD" id="cd06261">
    <property type="entry name" value="TM_PBP2"/>
    <property type="match status" value="1"/>
</dbReference>
<feature type="transmembrane region" description="Helical" evidence="7">
    <location>
        <begin position="72"/>
        <end position="92"/>
    </location>
</feature>
<dbReference type="RefSeq" id="WP_231714095.1">
    <property type="nucleotide sequence ID" value="NZ_AP021876.1"/>
</dbReference>
<dbReference type="KEGG" id="dov:DSCO28_16500"/>
<evidence type="ECO:0000313" key="9">
    <source>
        <dbReference type="EMBL" id="BBO81084.1"/>
    </source>
</evidence>
<evidence type="ECO:0000256" key="6">
    <source>
        <dbReference type="ARBA" id="ARBA00023136"/>
    </source>
</evidence>
<dbReference type="InterPro" id="IPR035906">
    <property type="entry name" value="MetI-like_sf"/>
</dbReference>
<gene>
    <name evidence="9" type="ORF">DSCO28_16500</name>
</gene>
<evidence type="ECO:0000313" key="10">
    <source>
        <dbReference type="Proteomes" id="UP000425960"/>
    </source>
</evidence>
<evidence type="ECO:0000256" key="2">
    <source>
        <dbReference type="ARBA" id="ARBA00022448"/>
    </source>
</evidence>
<keyword evidence="2 7" id="KW-0813">Transport</keyword>
<keyword evidence="4 7" id="KW-0812">Transmembrane</keyword>
<evidence type="ECO:0000259" key="8">
    <source>
        <dbReference type="PROSITE" id="PS50928"/>
    </source>
</evidence>
<feature type="transmembrane region" description="Helical" evidence="7">
    <location>
        <begin position="229"/>
        <end position="252"/>
    </location>
</feature>